<dbReference type="InterPro" id="IPR013784">
    <property type="entry name" value="Carb-bd-like_fold"/>
</dbReference>
<accession>A0ABY7H6P3</accession>
<name>A0ABY7H6P3_9BACT</name>
<keyword evidence="2" id="KW-1185">Reference proteome</keyword>
<evidence type="ECO:0000313" key="2">
    <source>
        <dbReference type="Proteomes" id="UP001164459"/>
    </source>
</evidence>
<evidence type="ECO:0000313" key="1">
    <source>
        <dbReference type="EMBL" id="WAS94943.1"/>
    </source>
</evidence>
<protein>
    <submittedName>
        <fullName evidence="1">Carboxypeptidase-like regulatory domain-containing protein</fullName>
    </submittedName>
</protein>
<dbReference type="RefSeq" id="WP_269037277.1">
    <property type="nucleotide sequence ID" value="NZ_CP114040.1"/>
</dbReference>
<proteinExistence type="predicted"/>
<dbReference type="Gene3D" id="2.60.40.1120">
    <property type="entry name" value="Carboxypeptidase-like, regulatory domain"/>
    <property type="match status" value="1"/>
</dbReference>
<dbReference type="Proteomes" id="UP001164459">
    <property type="component" value="Chromosome"/>
</dbReference>
<dbReference type="SUPFAM" id="SSF49452">
    <property type="entry name" value="Starch-binding domain-like"/>
    <property type="match status" value="1"/>
</dbReference>
<reference evidence="1" key="1">
    <citation type="submission" date="2022-11" db="EMBL/GenBank/DDBJ databases">
        <title>Minimal conservation of predation-associated metabolite biosynthetic gene clusters underscores biosynthetic potential of Myxococcota including descriptions for ten novel species: Archangium lansinium sp. nov., Myxococcus landrumus sp. nov., Nannocystis bai.</title>
        <authorList>
            <person name="Ahearne A."/>
            <person name="Stevens C."/>
            <person name="Dowd S."/>
        </authorList>
    </citation>
    <scope>NUCLEOTIDE SEQUENCE</scope>
    <source>
        <strain evidence="1">Fl3</strain>
    </source>
</reference>
<sequence>MDRSLAVVLQLAACAPYVALADGVEAVDPSRIDVEIRGHVLHAETREPITGALILIRCDCLAGQREVMTTDGRYHFRGLPPGSYTVQMLHSDDNVQKRLEARPGHRWHVGFSAAPRPRYRCD</sequence>
<gene>
    <name evidence="1" type="ORF">O0S08_02175</name>
</gene>
<organism evidence="1 2">
    <name type="scientific">Nannocystis punicea</name>
    <dbReference type="NCBI Taxonomy" id="2995304"/>
    <lineage>
        <taxon>Bacteria</taxon>
        <taxon>Pseudomonadati</taxon>
        <taxon>Myxococcota</taxon>
        <taxon>Polyangia</taxon>
        <taxon>Nannocystales</taxon>
        <taxon>Nannocystaceae</taxon>
        <taxon>Nannocystis</taxon>
    </lineage>
</organism>
<dbReference type="EMBL" id="CP114040">
    <property type="protein sequence ID" value="WAS94943.1"/>
    <property type="molecule type" value="Genomic_DNA"/>
</dbReference>